<dbReference type="PROSITE" id="PS00086">
    <property type="entry name" value="CYTOCHROME_P450"/>
    <property type="match status" value="1"/>
</dbReference>
<dbReference type="AlphaFoldDB" id="A0AAD3CD92"/>
<keyword evidence="6" id="KW-0560">Oxidoreductase</keyword>
<reference evidence="7 8" key="1">
    <citation type="journal article" date="2021" name="Sci. Rep.">
        <title>The genome of the diatom Chaetoceros tenuissimus carries an ancient integrated fragment of an extant virus.</title>
        <authorList>
            <person name="Hongo Y."/>
            <person name="Kimura K."/>
            <person name="Takaki Y."/>
            <person name="Yoshida Y."/>
            <person name="Baba S."/>
            <person name="Kobayashi G."/>
            <person name="Nagasaki K."/>
            <person name="Hano T."/>
            <person name="Tomaru Y."/>
        </authorList>
    </citation>
    <scope>NUCLEOTIDE SEQUENCE [LARGE SCALE GENOMIC DNA]</scope>
    <source>
        <strain evidence="7 8">NIES-3715</strain>
    </source>
</reference>
<evidence type="ECO:0000313" key="8">
    <source>
        <dbReference type="Proteomes" id="UP001054902"/>
    </source>
</evidence>
<keyword evidence="4 5" id="KW-0408">Iron</keyword>
<dbReference type="SUPFAM" id="SSF48264">
    <property type="entry name" value="Cytochrome P450"/>
    <property type="match status" value="1"/>
</dbReference>
<proteinExistence type="inferred from homology"/>
<protein>
    <recommendedName>
        <fullName evidence="9">Cytochrome P450</fullName>
    </recommendedName>
</protein>
<evidence type="ECO:0000313" key="7">
    <source>
        <dbReference type="EMBL" id="GFH44002.1"/>
    </source>
</evidence>
<dbReference type="PANTHER" id="PTHR24304:SF2">
    <property type="entry name" value="24-HYDROXYCHOLESTEROL 7-ALPHA-HYDROXYLASE"/>
    <property type="match status" value="1"/>
</dbReference>
<evidence type="ECO:0000256" key="1">
    <source>
        <dbReference type="ARBA" id="ARBA00010617"/>
    </source>
</evidence>
<keyword evidence="2 5" id="KW-0349">Heme</keyword>
<keyword evidence="3 5" id="KW-0479">Metal-binding</keyword>
<evidence type="ECO:0000256" key="6">
    <source>
        <dbReference type="RuleBase" id="RU000461"/>
    </source>
</evidence>
<dbReference type="GO" id="GO:0016705">
    <property type="term" value="F:oxidoreductase activity, acting on paired donors, with incorporation or reduction of molecular oxygen"/>
    <property type="evidence" value="ECO:0007669"/>
    <property type="project" value="InterPro"/>
</dbReference>
<sequence>MKVEDTYLDQAKPVLLAFFFSVFLTKIFQKPRTTVPHDAKEPPFISSHMPFIGHGIPFLQDFSKLMQKLRSKHGPIFTIHIFGQRQHFITSYTDIQKIWRHPNFDFKEFAYKAESHFSGMESPQELKRTKIGAHTLAQYAHTMRGSQELEQLAIRFENALKDAVNSHHVKTDEFVEVDLRQFCSTLIFHAAGKSLFGNVWLENVNVEKAIEQYTLFENDAPGIAGGLPQFLTRKGCRARDYLAKHVLLPIVKDGCENGGHTYIIEYLKQLKAAYKNDPNGDLKIASRLAGLLFAIMTNTMNTLFWAVAEVIESDEFLKSDLEQELQNVDEANFTSYLECKKHMPLLNSIIIETFRLHADPNSFRIAEQDCIVKNMTGGDYFFREGDMVFLLSTYDQLKVVKEDRDVFDGRRWLESTRDGNLNSKLLPIPSNQVLAPFGGGKHLCPGRFFALLEMHLVISYCLKKYEFQKIDGQNIPSKAVELSAPINAPKSDMKVLFRCKK</sequence>
<keyword evidence="6" id="KW-0503">Monooxygenase</keyword>
<organism evidence="7 8">
    <name type="scientific">Chaetoceros tenuissimus</name>
    <dbReference type="NCBI Taxonomy" id="426638"/>
    <lineage>
        <taxon>Eukaryota</taxon>
        <taxon>Sar</taxon>
        <taxon>Stramenopiles</taxon>
        <taxon>Ochrophyta</taxon>
        <taxon>Bacillariophyta</taxon>
        <taxon>Coscinodiscophyceae</taxon>
        <taxon>Chaetocerotophycidae</taxon>
        <taxon>Chaetocerotales</taxon>
        <taxon>Chaetocerotaceae</taxon>
        <taxon>Chaetoceros</taxon>
    </lineage>
</organism>
<evidence type="ECO:0000256" key="2">
    <source>
        <dbReference type="ARBA" id="ARBA00022617"/>
    </source>
</evidence>
<evidence type="ECO:0000256" key="4">
    <source>
        <dbReference type="ARBA" id="ARBA00023004"/>
    </source>
</evidence>
<comment type="cofactor">
    <cofactor evidence="5">
        <name>heme</name>
        <dbReference type="ChEBI" id="CHEBI:30413"/>
    </cofactor>
</comment>
<dbReference type="GO" id="GO:0020037">
    <property type="term" value="F:heme binding"/>
    <property type="evidence" value="ECO:0007669"/>
    <property type="project" value="InterPro"/>
</dbReference>
<dbReference type="InterPro" id="IPR002403">
    <property type="entry name" value="Cyt_P450_E_grp-IV"/>
</dbReference>
<dbReference type="Proteomes" id="UP001054902">
    <property type="component" value="Unassembled WGS sequence"/>
</dbReference>
<comment type="similarity">
    <text evidence="1 6">Belongs to the cytochrome P450 family.</text>
</comment>
<dbReference type="InterPro" id="IPR036396">
    <property type="entry name" value="Cyt_P450_sf"/>
</dbReference>
<dbReference type="Gene3D" id="1.10.630.10">
    <property type="entry name" value="Cytochrome P450"/>
    <property type="match status" value="1"/>
</dbReference>
<evidence type="ECO:0008006" key="9">
    <source>
        <dbReference type="Google" id="ProtNLM"/>
    </source>
</evidence>
<comment type="caution">
    <text evidence="7">The sequence shown here is derived from an EMBL/GenBank/DDBJ whole genome shotgun (WGS) entry which is preliminary data.</text>
</comment>
<keyword evidence="8" id="KW-1185">Reference proteome</keyword>
<dbReference type="EMBL" id="BLLK01000019">
    <property type="protein sequence ID" value="GFH44002.1"/>
    <property type="molecule type" value="Genomic_DNA"/>
</dbReference>
<evidence type="ECO:0000256" key="5">
    <source>
        <dbReference type="PIRSR" id="PIRSR602403-1"/>
    </source>
</evidence>
<dbReference type="PRINTS" id="PR00465">
    <property type="entry name" value="EP450IV"/>
</dbReference>
<dbReference type="Pfam" id="PF00067">
    <property type="entry name" value="p450"/>
    <property type="match status" value="1"/>
</dbReference>
<accession>A0AAD3CD92</accession>
<evidence type="ECO:0000256" key="3">
    <source>
        <dbReference type="ARBA" id="ARBA00022723"/>
    </source>
</evidence>
<dbReference type="InterPro" id="IPR050529">
    <property type="entry name" value="CYP450_sterol_14alpha_dmase"/>
</dbReference>
<feature type="binding site" description="axial binding residue" evidence="5">
    <location>
        <position position="444"/>
    </location>
    <ligand>
        <name>heme</name>
        <dbReference type="ChEBI" id="CHEBI:30413"/>
    </ligand>
    <ligandPart>
        <name>Fe</name>
        <dbReference type="ChEBI" id="CHEBI:18248"/>
    </ligandPart>
</feature>
<gene>
    <name evidence="7" type="ORF">CTEN210_00476</name>
</gene>
<dbReference type="GO" id="GO:0008395">
    <property type="term" value="F:steroid hydroxylase activity"/>
    <property type="evidence" value="ECO:0007669"/>
    <property type="project" value="TreeGrafter"/>
</dbReference>
<dbReference type="InterPro" id="IPR017972">
    <property type="entry name" value="Cyt_P450_CS"/>
</dbReference>
<dbReference type="PANTHER" id="PTHR24304">
    <property type="entry name" value="CYTOCHROME P450 FAMILY 7"/>
    <property type="match status" value="1"/>
</dbReference>
<dbReference type="InterPro" id="IPR001128">
    <property type="entry name" value="Cyt_P450"/>
</dbReference>
<name>A0AAD3CD92_9STRA</name>
<dbReference type="GO" id="GO:0005506">
    <property type="term" value="F:iron ion binding"/>
    <property type="evidence" value="ECO:0007669"/>
    <property type="project" value="InterPro"/>
</dbReference>